<dbReference type="SUPFAM" id="SSF69318">
    <property type="entry name" value="Integrin alpha N-terminal domain"/>
    <property type="match status" value="1"/>
</dbReference>
<dbReference type="SUPFAM" id="SSF55383">
    <property type="entry name" value="Copper amine oxidase, domain N"/>
    <property type="match status" value="1"/>
</dbReference>
<protein>
    <recommendedName>
        <fullName evidence="2">Copper amine oxidase-like N-terminal domain-containing protein</fullName>
    </recommendedName>
</protein>
<gene>
    <name evidence="3" type="ORF">LJD61_08935</name>
</gene>
<sequence length="632" mass="69787">MKKQKLVLAALLMVSVLLAGQPAMAVAQSSETKASADLVKIPESIWVNGKALNLNNSSIYEKNGHVMVPLRAAAEALGYDVKWIGSENSVELNLKAQWTKIKIGEDSYFFTKMAPFKLGAAPEMKKSGTYVPLEFFTEVLKCDVDMSKENAEISINRPKYSVNDKLSIPELKLSGNTYVSDYKFEDINGDKVKDHIIVAGVREYDDSLYCSDVILIVQDGKTREYMEAAIDKDAGGYGASAFVGDFNGDKVDDVLIGMPTGGSGGIIQYALFSFKENKPHSLFDFEKFNQGIDLKVKFLPDFKTELRSDTLDKTEILDLAYNEAMYVGAGIYDNEGKILQSTEGWTDSYGELKPVDIDLDGSFELIGTQRICGCCHADSIAYLITTWKWAGQKMNLEQAGIAMPLMTKEGDVNGNGSIDKVTLMGTKEFGSDSLYVRDLKIQINDEKDFIYEEFTLTGNNEGYAPELFLGIFNDDKAEEMLISVYSGGSGGMSTYSLISFKGNKAVHLLDQDKFSKGLDFDVIYKDHFKADIFVKEMNKTYTLDISSKKSLYVEGGIYNEQGKMLMQPGGMSNPLSDLKAVDADNDGILELVGTQRALGTANADTLGYVQSIWKIDNDRIKLVDVKVSESID</sequence>
<reference evidence="3 4" key="1">
    <citation type="submission" date="2021-10" db="EMBL/GenBank/DDBJ databases">
        <title>Lutispora strain m25 sp. nov., a thermophilic, non-spore-forming bacterium isolated from a lab-scale methanogenic bioreactor digesting anaerobic sludge.</title>
        <authorList>
            <person name="El Houari A."/>
            <person name="Mcdonald J."/>
        </authorList>
    </citation>
    <scope>NUCLEOTIDE SEQUENCE [LARGE SCALE GENOMIC DNA]</scope>
    <source>
        <strain evidence="4">m25</strain>
    </source>
</reference>
<dbReference type="Pfam" id="PF07833">
    <property type="entry name" value="Cu_amine_oxidN1"/>
    <property type="match status" value="1"/>
</dbReference>
<evidence type="ECO:0000313" key="4">
    <source>
        <dbReference type="Proteomes" id="UP001651880"/>
    </source>
</evidence>
<dbReference type="Gene3D" id="3.30.457.10">
    <property type="entry name" value="Copper amine oxidase-like, N-terminal domain"/>
    <property type="match status" value="1"/>
</dbReference>
<name>A0ABT1NEM4_9FIRM</name>
<dbReference type="EMBL" id="JAJEKE010000006">
    <property type="protein sequence ID" value="MCQ1529678.1"/>
    <property type="molecule type" value="Genomic_DNA"/>
</dbReference>
<comment type="caution">
    <text evidence="3">The sequence shown here is derived from an EMBL/GenBank/DDBJ whole genome shotgun (WGS) entry which is preliminary data.</text>
</comment>
<dbReference type="Gene3D" id="2.130.10.130">
    <property type="entry name" value="Integrin alpha, N-terminal"/>
    <property type="match status" value="1"/>
</dbReference>
<dbReference type="InterPro" id="IPR036582">
    <property type="entry name" value="Mao_N_sf"/>
</dbReference>
<proteinExistence type="predicted"/>
<keyword evidence="4" id="KW-1185">Reference proteome</keyword>
<dbReference type="Proteomes" id="UP001651880">
    <property type="component" value="Unassembled WGS sequence"/>
</dbReference>
<evidence type="ECO:0000256" key="1">
    <source>
        <dbReference type="SAM" id="SignalP"/>
    </source>
</evidence>
<evidence type="ECO:0000259" key="2">
    <source>
        <dbReference type="Pfam" id="PF07833"/>
    </source>
</evidence>
<keyword evidence="1" id="KW-0732">Signal</keyword>
<evidence type="ECO:0000313" key="3">
    <source>
        <dbReference type="EMBL" id="MCQ1529678.1"/>
    </source>
</evidence>
<feature type="signal peptide" evidence="1">
    <location>
        <begin position="1"/>
        <end position="25"/>
    </location>
</feature>
<feature type="domain" description="Copper amine oxidase-like N-terminal" evidence="2">
    <location>
        <begin position="47"/>
        <end position="155"/>
    </location>
</feature>
<dbReference type="RefSeq" id="WP_255227190.1">
    <property type="nucleotide sequence ID" value="NZ_JAJEKE010000006.1"/>
</dbReference>
<dbReference type="InterPro" id="IPR028994">
    <property type="entry name" value="Integrin_alpha_N"/>
</dbReference>
<dbReference type="InterPro" id="IPR012854">
    <property type="entry name" value="Cu_amine_oxidase-like_N"/>
</dbReference>
<accession>A0ABT1NEM4</accession>
<organism evidence="3 4">
    <name type="scientific">Lutispora saccharofermentans</name>
    <dbReference type="NCBI Taxonomy" id="3024236"/>
    <lineage>
        <taxon>Bacteria</taxon>
        <taxon>Bacillati</taxon>
        <taxon>Bacillota</taxon>
        <taxon>Clostridia</taxon>
        <taxon>Lutisporales</taxon>
        <taxon>Lutisporaceae</taxon>
        <taxon>Lutispora</taxon>
    </lineage>
</organism>
<feature type="chain" id="PRO_5046979029" description="Copper amine oxidase-like N-terminal domain-containing protein" evidence="1">
    <location>
        <begin position="26"/>
        <end position="632"/>
    </location>
</feature>